<dbReference type="AlphaFoldDB" id="A0A4R2KE68"/>
<dbReference type="RefSeq" id="WP_132246958.1">
    <property type="nucleotide sequence ID" value="NZ_SLWV01000025.1"/>
</dbReference>
<dbReference type="SUPFAM" id="SSF89260">
    <property type="entry name" value="Collagen-binding domain"/>
    <property type="match status" value="1"/>
</dbReference>
<keyword evidence="1" id="KW-0732">Signal</keyword>
<protein>
    <recommendedName>
        <fullName evidence="4">Pre-peptidase</fullName>
    </recommendedName>
</protein>
<evidence type="ECO:0000313" key="2">
    <source>
        <dbReference type="EMBL" id="TCO70642.1"/>
    </source>
</evidence>
<sequence>MLKSKKIFSLFLVVIFVFALTVSSYAATENESNDDLLNAQRIYEGNRIRGTIGTDHDVDYYVIEFEHSGEGDIYLKVPKEQDYDLYLYNENGAYIDSSKNDTGEYELILYDVRAGEKYYIGIKAPFGDYSKEEYLLVPRVFN</sequence>
<feature type="signal peptide" evidence="1">
    <location>
        <begin position="1"/>
        <end position="26"/>
    </location>
</feature>
<feature type="chain" id="PRO_5020522879" description="Pre-peptidase" evidence="1">
    <location>
        <begin position="27"/>
        <end position="142"/>
    </location>
</feature>
<comment type="caution">
    <text evidence="2">The sequence shown here is derived from an EMBL/GenBank/DDBJ whole genome shotgun (WGS) entry which is preliminary data.</text>
</comment>
<proteinExistence type="predicted"/>
<name>A0A4R2KE68_9FIRM</name>
<evidence type="ECO:0000313" key="3">
    <source>
        <dbReference type="Proteomes" id="UP000294919"/>
    </source>
</evidence>
<keyword evidence="3" id="KW-1185">Reference proteome</keyword>
<dbReference type="Gene3D" id="2.60.120.380">
    <property type="match status" value="1"/>
</dbReference>
<evidence type="ECO:0000256" key="1">
    <source>
        <dbReference type="SAM" id="SignalP"/>
    </source>
</evidence>
<accession>A0A4R2KE68</accession>
<evidence type="ECO:0008006" key="4">
    <source>
        <dbReference type="Google" id="ProtNLM"/>
    </source>
</evidence>
<dbReference type="EMBL" id="SLWV01000025">
    <property type="protein sequence ID" value="TCO70642.1"/>
    <property type="molecule type" value="Genomic_DNA"/>
</dbReference>
<reference evidence="2 3" key="1">
    <citation type="submission" date="2019-03" db="EMBL/GenBank/DDBJ databases">
        <title>Genomic Encyclopedia of Type Strains, Phase IV (KMG-IV): sequencing the most valuable type-strain genomes for metagenomic binning, comparative biology and taxonomic classification.</title>
        <authorList>
            <person name="Goeker M."/>
        </authorList>
    </citation>
    <scope>NUCLEOTIDE SEQUENCE [LARGE SCALE GENOMIC DNA]</scope>
    <source>
        <strain evidence="2 3">DSM 102940</strain>
    </source>
</reference>
<dbReference type="Proteomes" id="UP000294919">
    <property type="component" value="Unassembled WGS sequence"/>
</dbReference>
<gene>
    <name evidence="2" type="ORF">EV214_12512</name>
</gene>
<dbReference type="OrthoDB" id="291295at2"/>
<organism evidence="2 3">
    <name type="scientific">Marinisporobacter balticus</name>
    <dbReference type="NCBI Taxonomy" id="2018667"/>
    <lineage>
        <taxon>Bacteria</taxon>
        <taxon>Bacillati</taxon>
        <taxon>Bacillota</taxon>
        <taxon>Clostridia</taxon>
        <taxon>Peptostreptococcales</taxon>
        <taxon>Thermotaleaceae</taxon>
        <taxon>Marinisporobacter</taxon>
    </lineage>
</organism>